<evidence type="ECO:0000256" key="13">
    <source>
        <dbReference type="SAM" id="MobiDB-lite"/>
    </source>
</evidence>
<comment type="similarity">
    <text evidence="2 12">Belongs to the CDP-alcohol phosphatidyltransferase class-I family.</text>
</comment>
<evidence type="ECO:0000313" key="16">
    <source>
        <dbReference type="Proteomes" id="UP000290482"/>
    </source>
</evidence>
<dbReference type="InterPro" id="IPR000462">
    <property type="entry name" value="CDP-OH_P_trans"/>
</dbReference>
<dbReference type="EMBL" id="LR214940">
    <property type="protein sequence ID" value="VEU55422.1"/>
    <property type="molecule type" value="Genomic_DNA"/>
</dbReference>
<evidence type="ECO:0000256" key="5">
    <source>
        <dbReference type="ARBA" id="ARBA00022692"/>
    </source>
</evidence>
<evidence type="ECO:0000256" key="11">
    <source>
        <dbReference type="NCBIfam" id="TIGR00560"/>
    </source>
</evidence>
<proteinExistence type="inferred from homology"/>
<dbReference type="OrthoDB" id="9796672at2"/>
<name>A0A448ZVY3_METOS</name>
<dbReference type="RefSeq" id="WP_022936176.1">
    <property type="nucleotide sequence ID" value="NZ_LR214940.1"/>
</dbReference>
<keyword evidence="9" id="KW-0594">Phospholipid biosynthesis</keyword>
<feature type="transmembrane region" description="Helical" evidence="14">
    <location>
        <begin position="212"/>
        <end position="234"/>
    </location>
</feature>
<keyword evidence="4 12" id="KW-0808">Transferase</keyword>
<evidence type="ECO:0000313" key="15">
    <source>
        <dbReference type="EMBL" id="VEU55422.1"/>
    </source>
</evidence>
<evidence type="ECO:0000256" key="7">
    <source>
        <dbReference type="ARBA" id="ARBA00023098"/>
    </source>
</evidence>
<evidence type="ECO:0000256" key="9">
    <source>
        <dbReference type="ARBA" id="ARBA00023209"/>
    </source>
</evidence>
<keyword evidence="8 14" id="KW-0472">Membrane</keyword>
<dbReference type="KEGG" id="mob:NCTC10112_00218"/>
<feature type="transmembrane region" description="Helical" evidence="14">
    <location>
        <begin position="85"/>
        <end position="107"/>
    </location>
</feature>
<evidence type="ECO:0000256" key="8">
    <source>
        <dbReference type="ARBA" id="ARBA00023136"/>
    </source>
</evidence>
<evidence type="ECO:0000256" key="10">
    <source>
        <dbReference type="ARBA" id="ARBA00023264"/>
    </source>
</evidence>
<feature type="transmembrane region" description="Helical" evidence="14">
    <location>
        <begin position="27"/>
        <end position="52"/>
    </location>
</feature>
<evidence type="ECO:0000256" key="1">
    <source>
        <dbReference type="ARBA" id="ARBA00004141"/>
    </source>
</evidence>
<keyword evidence="10" id="KW-1208">Phospholipid metabolism</keyword>
<dbReference type="GO" id="GO:0016020">
    <property type="term" value="C:membrane"/>
    <property type="evidence" value="ECO:0007669"/>
    <property type="project" value="UniProtKB-SubCell"/>
</dbReference>
<sequence length="333" mass="38337">MDKTNEKIKKNELDVKINKIKKDKFGLANWLTVIRLLLMIPFIVIMSVMFILKTKTGAFFYYGVEKTGDTLSVTFGGKNNVGYSILYWINCLLFIIAMITDFIDGHYARKHKTVSVFGKIFDPIADKVATTLMFLFLAIMEFTYLPLIILFIMRDILVDGSRMYASKKNIKIAANVWGKIKTVFVSISIIVIAFAAPWLYNKNNKEFDTWKIFYINIPLIASLILAWVSGIIYINKYLKGITKDMFNLEEQEAKKVLSDVTVEKTNVTVIHKVEGGAQSNNEITKLNEQNLKNIKLQDNVQEQEDFKQIENDNQEEPSDKTQQIDFSKTEIFK</sequence>
<dbReference type="InterPro" id="IPR048254">
    <property type="entry name" value="CDP_ALCOHOL_P_TRANSF_CS"/>
</dbReference>
<keyword evidence="16" id="KW-1185">Reference proteome</keyword>
<dbReference type="NCBIfam" id="TIGR00560">
    <property type="entry name" value="pgsA"/>
    <property type="match status" value="1"/>
</dbReference>
<reference evidence="15 16" key="1">
    <citation type="submission" date="2019-01" db="EMBL/GenBank/DDBJ databases">
        <authorList>
            <consortium name="Pathogen Informatics"/>
        </authorList>
    </citation>
    <scope>NUCLEOTIDE SEQUENCE [LARGE SCALE GENOMIC DNA]</scope>
    <source>
        <strain evidence="15 16">NCTC10112</strain>
    </source>
</reference>
<keyword evidence="7" id="KW-0443">Lipid metabolism</keyword>
<organism evidence="15 16">
    <name type="scientific">Metamycoplasma orale</name>
    <name type="common">Mycoplasma orale</name>
    <dbReference type="NCBI Taxonomy" id="2121"/>
    <lineage>
        <taxon>Bacteria</taxon>
        <taxon>Bacillati</taxon>
        <taxon>Mycoplasmatota</taxon>
        <taxon>Mycoplasmoidales</taxon>
        <taxon>Metamycoplasmataceae</taxon>
        <taxon>Metamycoplasma</taxon>
    </lineage>
</organism>
<dbReference type="GO" id="GO:0008444">
    <property type="term" value="F:CDP-diacylglycerol-glycerol-3-phosphate 3-phosphatidyltransferase activity"/>
    <property type="evidence" value="ECO:0007669"/>
    <property type="project" value="UniProtKB-UniRule"/>
</dbReference>
<dbReference type="InterPro" id="IPR004570">
    <property type="entry name" value="Phosphatidylglycerol_P_synth"/>
</dbReference>
<comment type="subcellular location">
    <subcellularLocation>
        <location evidence="1">Membrane</location>
        <topology evidence="1">Multi-pass membrane protein</topology>
    </subcellularLocation>
</comment>
<dbReference type="GO" id="GO:0046474">
    <property type="term" value="P:glycerophospholipid biosynthetic process"/>
    <property type="evidence" value="ECO:0007669"/>
    <property type="project" value="TreeGrafter"/>
</dbReference>
<dbReference type="Proteomes" id="UP000290482">
    <property type="component" value="Chromosome"/>
</dbReference>
<dbReference type="PROSITE" id="PS00379">
    <property type="entry name" value="CDP_ALCOHOL_P_TRANSF"/>
    <property type="match status" value="1"/>
</dbReference>
<dbReference type="PANTHER" id="PTHR14269">
    <property type="entry name" value="CDP-DIACYLGLYCEROL--GLYCEROL-3-PHOSPHATE 3-PHOSPHATIDYLTRANSFERASE-RELATED"/>
    <property type="match status" value="1"/>
</dbReference>
<keyword evidence="6 14" id="KW-1133">Transmembrane helix</keyword>
<dbReference type="Pfam" id="PF01066">
    <property type="entry name" value="CDP-OH_P_transf"/>
    <property type="match status" value="1"/>
</dbReference>
<accession>A0A448ZVY3</accession>
<evidence type="ECO:0000256" key="6">
    <source>
        <dbReference type="ARBA" id="ARBA00022989"/>
    </source>
</evidence>
<feature type="region of interest" description="Disordered" evidence="13">
    <location>
        <begin position="309"/>
        <end position="333"/>
    </location>
</feature>
<evidence type="ECO:0000256" key="4">
    <source>
        <dbReference type="ARBA" id="ARBA00022679"/>
    </source>
</evidence>
<evidence type="ECO:0000256" key="12">
    <source>
        <dbReference type="RuleBase" id="RU003750"/>
    </source>
</evidence>
<dbReference type="EC" id="2.7.8.5" evidence="11"/>
<evidence type="ECO:0000256" key="14">
    <source>
        <dbReference type="SAM" id="Phobius"/>
    </source>
</evidence>
<dbReference type="AlphaFoldDB" id="A0A448ZVY3"/>
<dbReference type="PANTHER" id="PTHR14269:SF62">
    <property type="entry name" value="CDP-DIACYLGLYCEROL--GLYCEROL-3-PHOSPHATE 3-PHOSPHATIDYLTRANSFERASE 1, CHLOROPLASTIC"/>
    <property type="match status" value="1"/>
</dbReference>
<dbReference type="InterPro" id="IPR050324">
    <property type="entry name" value="CDP-alcohol_PTase-I"/>
</dbReference>
<evidence type="ECO:0000256" key="3">
    <source>
        <dbReference type="ARBA" id="ARBA00022516"/>
    </source>
</evidence>
<evidence type="ECO:0000256" key="2">
    <source>
        <dbReference type="ARBA" id="ARBA00010441"/>
    </source>
</evidence>
<feature type="transmembrane region" description="Helical" evidence="14">
    <location>
        <begin position="128"/>
        <end position="153"/>
    </location>
</feature>
<dbReference type="InterPro" id="IPR043130">
    <property type="entry name" value="CDP-OH_PTrfase_TM_dom"/>
</dbReference>
<keyword evidence="3" id="KW-0444">Lipid biosynthesis</keyword>
<gene>
    <name evidence="15" type="primary">pgsA</name>
    <name evidence="15" type="ORF">NCTC10112_00218</name>
</gene>
<protein>
    <recommendedName>
        <fullName evidence="11">CDP-diacylglycerol--glycerol-3-phosphate 3-phosphatidyltransferase</fullName>
        <ecNumber evidence="11">2.7.8.5</ecNumber>
    </recommendedName>
</protein>
<feature type="transmembrane region" description="Helical" evidence="14">
    <location>
        <begin position="183"/>
        <end position="200"/>
    </location>
</feature>
<dbReference type="Gene3D" id="1.20.120.1760">
    <property type="match status" value="1"/>
</dbReference>
<keyword evidence="5 14" id="KW-0812">Transmembrane</keyword>